<keyword evidence="3" id="KW-0132">Cell division</keyword>
<dbReference type="InterPro" id="IPR019440">
    <property type="entry name" value="MAU2"/>
</dbReference>
<accession>A0ABD6F2Q6</accession>
<evidence type="ECO:0000256" key="4">
    <source>
        <dbReference type="ARBA" id="ARBA00022776"/>
    </source>
</evidence>
<keyword evidence="9" id="KW-1133">Transmembrane helix</keyword>
<dbReference type="AlphaFoldDB" id="A0ABD6F2Q6"/>
<comment type="subcellular location">
    <subcellularLocation>
        <location evidence="1">Nucleus</location>
        <location evidence="1">Nucleoplasm</location>
    </subcellularLocation>
</comment>
<organism evidence="10 11">
    <name type="scientific">Gnathostoma spinigerum</name>
    <dbReference type="NCBI Taxonomy" id="75299"/>
    <lineage>
        <taxon>Eukaryota</taxon>
        <taxon>Metazoa</taxon>
        <taxon>Ecdysozoa</taxon>
        <taxon>Nematoda</taxon>
        <taxon>Chromadorea</taxon>
        <taxon>Rhabditida</taxon>
        <taxon>Spirurina</taxon>
        <taxon>Gnathostomatomorpha</taxon>
        <taxon>Gnathostomatoidea</taxon>
        <taxon>Gnathostomatidae</taxon>
        <taxon>Gnathostoma</taxon>
    </lineage>
</organism>
<proteinExistence type="inferred from homology"/>
<comment type="caution">
    <text evidence="10">The sequence shown here is derived from an EMBL/GenBank/DDBJ whole genome shotgun (WGS) entry which is preliminary data.</text>
</comment>
<keyword evidence="5" id="KW-0159">Chromosome partition</keyword>
<evidence type="ECO:0000256" key="6">
    <source>
        <dbReference type="ARBA" id="ARBA00023242"/>
    </source>
</evidence>
<evidence type="ECO:0000256" key="9">
    <source>
        <dbReference type="SAM" id="Phobius"/>
    </source>
</evidence>
<keyword evidence="9" id="KW-0472">Membrane</keyword>
<keyword evidence="9" id="KW-0812">Transmembrane</keyword>
<dbReference type="PANTHER" id="PTHR21394">
    <property type="entry name" value="MAU2 CHROMATID COHESION FACTOR HOMOLOG"/>
    <property type="match status" value="1"/>
</dbReference>
<protein>
    <recommendedName>
        <fullName evidence="8">Cohesin loading complex subunit SCC4 homolog</fullName>
    </recommendedName>
</protein>
<keyword evidence="11" id="KW-1185">Reference proteome</keyword>
<dbReference type="EMBL" id="JBGFUD010014253">
    <property type="protein sequence ID" value="MFH4983882.1"/>
    <property type="molecule type" value="Genomic_DNA"/>
</dbReference>
<evidence type="ECO:0000313" key="11">
    <source>
        <dbReference type="Proteomes" id="UP001608902"/>
    </source>
</evidence>
<gene>
    <name evidence="10" type="ORF">AB6A40_010591</name>
</gene>
<feature type="transmembrane region" description="Helical" evidence="9">
    <location>
        <begin position="7"/>
        <end position="28"/>
    </location>
</feature>
<keyword evidence="7" id="KW-0131">Cell cycle</keyword>
<evidence type="ECO:0000256" key="2">
    <source>
        <dbReference type="ARBA" id="ARBA00008585"/>
    </source>
</evidence>
<evidence type="ECO:0000256" key="8">
    <source>
        <dbReference type="ARBA" id="ARBA00030523"/>
    </source>
</evidence>
<evidence type="ECO:0000256" key="5">
    <source>
        <dbReference type="ARBA" id="ARBA00022829"/>
    </source>
</evidence>
<comment type="similarity">
    <text evidence="2">Belongs to the SCC4/mau-2 family.</text>
</comment>
<evidence type="ECO:0000256" key="1">
    <source>
        <dbReference type="ARBA" id="ARBA00004642"/>
    </source>
</evidence>
<dbReference type="GO" id="GO:0007059">
    <property type="term" value="P:chromosome segregation"/>
    <property type="evidence" value="ECO:0007669"/>
    <property type="project" value="UniProtKB-KW"/>
</dbReference>
<sequence>MQALIRLFLFCCCMIINILLSILSEFQLRSTKTCLRQLQTLVQSMKSTYDDAPSERPEFDWLGKEALTALTYLLTVIQSVQICQFDRAHKYHGIAIRHISDMRRLMAKKTWPVVRRGALDCLTVFEIILLENMANTFLVLARPLDTINIVSQSDP</sequence>
<keyword evidence="4" id="KW-0498">Mitosis</keyword>
<dbReference type="Proteomes" id="UP001608902">
    <property type="component" value="Unassembled WGS sequence"/>
</dbReference>
<evidence type="ECO:0000256" key="3">
    <source>
        <dbReference type="ARBA" id="ARBA00022618"/>
    </source>
</evidence>
<dbReference type="GO" id="GO:0005654">
    <property type="term" value="C:nucleoplasm"/>
    <property type="evidence" value="ECO:0007669"/>
    <property type="project" value="UniProtKB-SubCell"/>
</dbReference>
<evidence type="ECO:0000313" key="10">
    <source>
        <dbReference type="EMBL" id="MFH4983882.1"/>
    </source>
</evidence>
<keyword evidence="6" id="KW-0539">Nucleus</keyword>
<reference evidence="10 11" key="1">
    <citation type="submission" date="2024-08" db="EMBL/GenBank/DDBJ databases">
        <title>Gnathostoma spinigerum genome.</title>
        <authorList>
            <person name="Gonzalez-Bertolin B."/>
            <person name="Monzon S."/>
            <person name="Zaballos A."/>
            <person name="Jimenez P."/>
            <person name="Dekumyoy P."/>
            <person name="Varona S."/>
            <person name="Cuesta I."/>
            <person name="Sumanam S."/>
            <person name="Adisakwattana P."/>
            <person name="Gasser R.B."/>
            <person name="Hernandez-Gonzalez A."/>
            <person name="Young N.D."/>
            <person name="Perteguer M.J."/>
        </authorList>
    </citation>
    <scope>NUCLEOTIDE SEQUENCE [LARGE SCALE GENOMIC DNA]</scope>
    <source>
        <strain evidence="10">AL3</strain>
        <tissue evidence="10">Liver</tissue>
    </source>
</reference>
<evidence type="ECO:0000256" key="7">
    <source>
        <dbReference type="ARBA" id="ARBA00023306"/>
    </source>
</evidence>
<name>A0ABD6F2Q6_9BILA</name>
<dbReference type="GO" id="GO:0051301">
    <property type="term" value="P:cell division"/>
    <property type="evidence" value="ECO:0007669"/>
    <property type="project" value="UniProtKB-KW"/>
</dbReference>
<dbReference type="Pfam" id="PF10345">
    <property type="entry name" value="Cohesin_load"/>
    <property type="match status" value="1"/>
</dbReference>